<keyword evidence="2" id="KW-1185">Reference proteome</keyword>
<dbReference type="AlphaFoldDB" id="A0A5M3XML1"/>
<accession>A0A5M3XML1</accession>
<evidence type="ECO:0008006" key="3">
    <source>
        <dbReference type="Google" id="ProtNLM"/>
    </source>
</evidence>
<reference evidence="1 2" key="1">
    <citation type="submission" date="2019-10" db="EMBL/GenBank/DDBJ databases">
        <title>Whole genome shotgun sequence of Acrocarpospora pleiomorpha NBRC 16267.</title>
        <authorList>
            <person name="Ichikawa N."/>
            <person name="Kimura A."/>
            <person name="Kitahashi Y."/>
            <person name="Komaki H."/>
            <person name="Oguchi A."/>
        </authorList>
    </citation>
    <scope>NUCLEOTIDE SEQUENCE [LARGE SCALE GENOMIC DNA]</scope>
    <source>
        <strain evidence="1 2">NBRC 16267</strain>
    </source>
</reference>
<evidence type="ECO:0000313" key="1">
    <source>
        <dbReference type="EMBL" id="GES20881.1"/>
    </source>
</evidence>
<comment type="caution">
    <text evidence="1">The sequence shown here is derived from an EMBL/GenBank/DDBJ whole genome shotgun (WGS) entry which is preliminary data.</text>
</comment>
<proteinExistence type="predicted"/>
<dbReference type="SUPFAM" id="SSF142906">
    <property type="entry name" value="YjbR-like"/>
    <property type="match status" value="1"/>
</dbReference>
<dbReference type="Pfam" id="PF04237">
    <property type="entry name" value="YjbR"/>
    <property type="match status" value="1"/>
</dbReference>
<protein>
    <recommendedName>
        <fullName evidence="3">MmcQ/YjbR family DNA-binding protein</fullName>
    </recommendedName>
</protein>
<dbReference type="InterPro" id="IPR038056">
    <property type="entry name" value="YjbR-like_sf"/>
</dbReference>
<dbReference type="Proteomes" id="UP000377595">
    <property type="component" value="Unassembled WGS sequence"/>
</dbReference>
<evidence type="ECO:0000313" key="2">
    <source>
        <dbReference type="Proteomes" id="UP000377595"/>
    </source>
</evidence>
<dbReference type="EMBL" id="BLAF01000019">
    <property type="protein sequence ID" value="GES20881.1"/>
    <property type="molecule type" value="Genomic_DNA"/>
</dbReference>
<organism evidence="1 2">
    <name type="scientific">Acrocarpospora pleiomorpha</name>
    <dbReference type="NCBI Taxonomy" id="90975"/>
    <lineage>
        <taxon>Bacteria</taxon>
        <taxon>Bacillati</taxon>
        <taxon>Actinomycetota</taxon>
        <taxon>Actinomycetes</taxon>
        <taxon>Streptosporangiales</taxon>
        <taxon>Streptosporangiaceae</taxon>
        <taxon>Acrocarpospora</taxon>
    </lineage>
</organism>
<dbReference type="InterPro" id="IPR058532">
    <property type="entry name" value="YjbR/MT2646/Rv2570-like"/>
</dbReference>
<name>A0A5M3XML1_9ACTN</name>
<sequence length="127" mass="14390">MSWGAELSVVLATIPGMVTVDLIRAVALALPRTTEHLTRDRVKFRVGSIVYVSVSPDETSMGFGFPKEERAALIKAEPEKFFMPRPSDERYRWVQAWLAALDEEETRELVIEAWRMCVPKKISALVP</sequence>
<gene>
    <name evidence="1" type="ORF">Aple_037770</name>
</gene>
<dbReference type="Gene3D" id="3.90.1150.30">
    <property type="match status" value="1"/>
</dbReference>